<feature type="transmembrane region" description="Helical" evidence="7">
    <location>
        <begin position="325"/>
        <end position="343"/>
    </location>
</feature>
<gene>
    <name evidence="8" type="ORF">GA0061098_1004207</name>
</gene>
<dbReference type="GO" id="GO:0005886">
    <property type="term" value="C:plasma membrane"/>
    <property type="evidence" value="ECO:0007669"/>
    <property type="project" value="UniProtKB-SubCell"/>
</dbReference>
<keyword evidence="3" id="KW-1003">Cell membrane</keyword>
<dbReference type="CDD" id="cd13127">
    <property type="entry name" value="MATE_tuaB_like"/>
    <property type="match status" value="1"/>
</dbReference>
<evidence type="ECO:0000256" key="2">
    <source>
        <dbReference type="ARBA" id="ARBA00007430"/>
    </source>
</evidence>
<evidence type="ECO:0000256" key="7">
    <source>
        <dbReference type="SAM" id="Phobius"/>
    </source>
</evidence>
<feature type="transmembrane region" description="Helical" evidence="7">
    <location>
        <begin position="173"/>
        <end position="194"/>
    </location>
</feature>
<dbReference type="PANTHER" id="PTHR30250:SF10">
    <property type="entry name" value="LIPOPOLYSACCHARIDE BIOSYNTHESIS PROTEIN WZXC"/>
    <property type="match status" value="1"/>
</dbReference>
<evidence type="ECO:0000256" key="4">
    <source>
        <dbReference type="ARBA" id="ARBA00022692"/>
    </source>
</evidence>
<keyword evidence="6 7" id="KW-0472">Membrane</keyword>
<feature type="transmembrane region" description="Helical" evidence="7">
    <location>
        <begin position="445"/>
        <end position="466"/>
    </location>
</feature>
<feature type="transmembrane region" description="Helical" evidence="7">
    <location>
        <begin position="382"/>
        <end position="400"/>
    </location>
</feature>
<sequence>MLLDQRKLAGAATYAYANRFASFAISFGSLAILARLLTPHEFGLVAMVATFTGLLTSLRDFGLSSAAIQSADFSSDDRNALFWYNALLSVVTSVAILLAAPVVSDFYHEEDIRVLLYVSSASLLASGLSSVHGALLRRDFNLRGIFFAEIGGLAVGALVSTSLAYVTRSAVSVVLGTLAQAVSTSVIVLLFGSWIPKIDGAIRSGLHHLAFGVRVSSFTVLNYITNNIGSVAVGFQSGSSAMGFFNRAQSLYALPVSFILAPYLQVQFPLLCRVQGDINRTREVYGRLLTLTSIIFVPLAMVLPFIAVPGTILVLGPQWGEAGEILAWLSPSLAALGLVGPFAQFMTSQGRVMELQWWGIADVGLRGGSALVGSYFGPTYAAAAFSFATLVLAVPIIIWITQRNGTFSLLDYAKACVPGVLIATVVGGAALGASRLAVGHSLGPLVETGIILIAAALPWSMLVAAVRLSPIQVRTHFSSRER</sequence>
<name>A0A1C3VGQ5_9BRAD</name>
<dbReference type="PANTHER" id="PTHR30250">
    <property type="entry name" value="PST FAMILY PREDICTED COLANIC ACID TRANSPORTER"/>
    <property type="match status" value="1"/>
</dbReference>
<dbReference type="EMBL" id="FMAI01000004">
    <property type="protein sequence ID" value="SCB26921.1"/>
    <property type="molecule type" value="Genomic_DNA"/>
</dbReference>
<evidence type="ECO:0000256" key="5">
    <source>
        <dbReference type="ARBA" id="ARBA00022989"/>
    </source>
</evidence>
<feature type="transmembrane region" description="Helical" evidence="7">
    <location>
        <begin position="82"/>
        <end position="102"/>
    </location>
</feature>
<evidence type="ECO:0000256" key="3">
    <source>
        <dbReference type="ARBA" id="ARBA00022475"/>
    </source>
</evidence>
<feature type="transmembrane region" description="Helical" evidence="7">
    <location>
        <begin position="43"/>
        <end position="61"/>
    </location>
</feature>
<dbReference type="InterPro" id="IPR050833">
    <property type="entry name" value="Poly_Biosynth_Transport"/>
</dbReference>
<comment type="similarity">
    <text evidence="2">Belongs to the polysaccharide synthase family.</text>
</comment>
<keyword evidence="9" id="KW-1185">Reference proteome</keyword>
<feature type="transmembrane region" description="Helical" evidence="7">
    <location>
        <begin position="206"/>
        <end position="225"/>
    </location>
</feature>
<organism evidence="8 9">
    <name type="scientific">Bradyrhizobium shewense</name>
    <dbReference type="NCBI Taxonomy" id="1761772"/>
    <lineage>
        <taxon>Bacteria</taxon>
        <taxon>Pseudomonadati</taxon>
        <taxon>Pseudomonadota</taxon>
        <taxon>Alphaproteobacteria</taxon>
        <taxon>Hyphomicrobiales</taxon>
        <taxon>Nitrobacteraceae</taxon>
        <taxon>Bradyrhizobium</taxon>
    </lineage>
</organism>
<dbReference type="AlphaFoldDB" id="A0A1C3VGQ5"/>
<feature type="transmembrane region" description="Helical" evidence="7">
    <location>
        <begin position="284"/>
        <end position="305"/>
    </location>
</feature>
<dbReference type="RefSeq" id="WP_091956206.1">
    <property type="nucleotide sequence ID" value="NZ_FMAI01000004.1"/>
</dbReference>
<feature type="transmembrane region" description="Helical" evidence="7">
    <location>
        <begin position="252"/>
        <end position="272"/>
    </location>
</feature>
<feature type="transmembrane region" description="Helical" evidence="7">
    <location>
        <begin position="147"/>
        <end position="167"/>
    </location>
</feature>
<protein>
    <submittedName>
        <fullName evidence="8">Polysaccharide transporter, PST family</fullName>
    </submittedName>
</protein>
<dbReference type="Proteomes" id="UP000199184">
    <property type="component" value="Unassembled WGS sequence"/>
</dbReference>
<feature type="transmembrane region" description="Helical" evidence="7">
    <location>
        <begin position="114"/>
        <end position="135"/>
    </location>
</feature>
<keyword evidence="4 7" id="KW-0812">Transmembrane</keyword>
<evidence type="ECO:0000256" key="6">
    <source>
        <dbReference type="ARBA" id="ARBA00023136"/>
    </source>
</evidence>
<evidence type="ECO:0000256" key="1">
    <source>
        <dbReference type="ARBA" id="ARBA00004651"/>
    </source>
</evidence>
<evidence type="ECO:0000313" key="8">
    <source>
        <dbReference type="EMBL" id="SCB26921.1"/>
    </source>
</evidence>
<evidence type="ECO:0000313" key="9">
    <source>
        <dbReference type="Proteomes" id="UP000199184"/>
    </source>
</evidence>
<keyword evidence="5 7" id="KW-1133">Transmembrane helix</keyword>
<accession>A0A1C3VGQ5</accession>
<dbReference type="Pfam" id="PF13440">
    <property type="entry name" value="Polysacc_synt_3"/>
    <property type="match status" value="1"/>
</dbReference>
<feature type="transmembrane region" description="Helical" evidence="7">
    <location>
        <begin position="412"/>
        <end position="433"/>
    </location>
</feature>
<reference evidence="9" key="1">
    <citation type="submission" date="2016-08" db="EMBL/GenBank/DDBJ databases">
        <authorList>
            <person name="Varghese N."/>
            <person name="Submissions Spin"/>
        </authorList>
    </citation>
    <scope>NUCLEOTIDE SEQUENCE [LARGE SCALE GENOMIC DNA]</scope>
    <source>
        <strain evidence="9">ERR11</strain>
    </source>
</reference>
<feature type="transmembrane region" description="Helical" evidence="7">
    <location>
        <begin position="20"/>
        <end position="37"/>
    </location>
</feature>
<comment type="subcellular location">
    <subcellularLocation>
        <location evidence="1">Cell membrane</location>
        <topology evidence="1">Multi-pass membrane protein</topology>
    </subcellularLocation>
</comment>
<proteinExistence type="inferred from homology"/>